<reference evidence="2" key="2">
    <citation type="submission" date="2021-02" db="EMBL/GenBank/DDBJ databases">
        <authorList>
            <person name="Kimball J.A."/>
            <person name="Haas M.W."/>
            <person name="Macchietto M."/>
            <person name="Kono T."/>
            <person name="Duquette J."/>
            <person name="Shao M."/>
        </authorList>
    </citation>
    <scope>NUCLEOTIDE SEQUENCE</scope>
    <source>
        <tissue evidence="2">Fresh leaf tissue</tissue>
    </source>
</reference>
<reference evidence="2" key="1">
    <citation type="journal article" date="2021" name="bioRxiv">
        <title>Whole Genome Assembly and Annotation of Northern Wild Rice, Zizania palustris L., Supports a Whole Genome Duplication in the Zizania Genus.</title>
        <authorList>
            <person name="Haas M."/>
            <person name="Kono T."/>
            <person name="Macchietto M."/>
            <person name="Millas R."/>
            <person name="McGilp L."/>
            <person name="Shao M."/>
            <person name="Duquette J."/>
            <person name="Hirsch C.N."/>
            <person name="Kimball J."/>
        </authorList>
    </citation>
    <scope>NUCLEOTIDE SEQUENCE</scope>
    <source>
        <tissue evidence="2">Fresh leaf tissue</tissue>
    </source>
</reference>
<dbReference type="Proteomes" id="UP000729402">
    <property type="component" value="Unassembled WGS sequence"/>
</dbReference>
<dbReference type="EMBL" id="JAAALK010000086">
    <property type="protein sequence ID" value="KAG8082934.1"/>
    <property type="molecule type" value="Genomic_DNA"/>
</dbReference>
<feature type="region of interest" description="Disordered" evidence="1">
    <location>
        <begin position="76"/>
        <end position="103"/>
    </location>
</feature>
<evidence type="ECO:0000313" key="2">
    <source>
        <dbReference type="EMBL" id="KAG8082934.1"/>
    </source>
</evidence>
<organism evidence="2 3">
    <name type="scientific">Zizania palustris</name>
    <name type="common">Northern wild rice</name>
    <dbReference type="NCBI Taxonomy" id="103762"/>
    <lineage>
        <taxon>Eukaryota</taxon>
        <taxon>Viridiplantae</taxon>
        <taxon>Streptophyta</taxon>
        <taxon>Embryophyta</taxon>
        <taxon>Tracheophyta</taxon>
        <taxon>Spermatophyta</taxon>
        <taxon>Magnoliopsida</taxon>
        <taxon>Liliopsida</taxon>
        <taxon>Poales</taxon>
        <taxon>Poaceae</taxon>
        <taxon>BOP clade</taxon>
        <taxon>Oryzoideae</taxon>
        <taxon>Oryzeae</taxon>
        <taxon>Zizaniinae</taxon>
        <taxon>Zizania</taxon>
    </lineage>
</organism>
<name>A0A8J5TAP5_ZIZPA</name>
<gene>
    <name evidence="2" type="ORF">GUJ93_ZPchr0014g46505</name>
</gene>
<sequence length="224" mass="24827">MCPRRVGVPAPLCSCHRMASALGSSARKVDRRGGCGGSGSHFPVLPCRFVHSPPRRGAGAGVTCAWRLKFRAARPPRVTSPPLPRRPLTHTSIHPSTRRRPYRTRTPHATFYPLRPRRVMSAGFLLADLPRRVAAVRGAAEWITTGGAEGSNLPWDCNGSSRSTVMQQEHAHDLCSENVVQKASSWPLTSSDERIISLHSRAREWASDDLDRIEVHMDEIEMKK</sequence>
<evidence type="ECO:0000256" key="1">
    <source>
        <dbReference type="SAM" id="MobiDB-lite"/>
    </source>
</evidence>
<keyword evidence="3" id="KW-1185">Reference proteome</keyword>
<evidence type="ECO:0000313" key="3">
    <source>
        <dbReference type="Proteomes" id="UP000729402"/>
    </source>
</evidence>
<dbReference type="AlphaFoldDB" id="A0A8J5TAP5"/>
<proteinExistence type="predicted"/>
<comment type="caution">
    <text evidence="2">The sequence shown here is derived from an EMBL/GenBank/DDBJ whole genome shotgun (WGS) entry which is preliminary data.</text>
</comment>
<accession>A0A8J5TAP5</accession>
<protein>
    <submittedName>
        <fullName evidence="2">Uncharacterized protein</fullName>
    </submittedName>
</protein>